<feature type="transmembrane region" description="Helical" evidence="7">
    <location>
        <begin position="338"/>
        <end position="359"/>
    </location>
</feature>
<organism evidence="8 9">
    <name type="scientific">Rugosimonospora africana</name>
    <dbReference type="NCBI Taxonomy" id="556532"/>
    <lineage>
        <taxon>Bacteria</taxon>
        <taxon>Bacillati</taxon>
        <taxon>Actinomycetota</taxon>
        <taxon>Actinomycetes</taxon>
        <taxon>Micromonosporales</taxon>
        <taxon>Micromonosporaceae</taxon>
        <taxon>Rugosimonospora</taxon>
    </lineage>
</organism>
<evidence type="ECO:0000313" key="8">
    <source>
        <dbReference type="EMBL" id="GIH13863.1"/>
    </source>
</evidence>
<evidence type="ECO:0000256" key="7">
    <source>
        <dbReference type="SAM" id="Phobius"/>
    </source>
</evidence>
<gene>
    <name evidence="8" type="ORF">Raf01_20350</name>
</gene>
<comment type="subcellular location">
    <subcellularLocation>
        <location evidence="1">Cell membrane</location>
        <topology evidence="1">Multi-pass membrane protein</topology>
    </subcellularLocation>
</comment>
<feature type="transmembrane region" description="Helical" evidence="7">
    <location>
        <begin position="371"/>
        <end position="396"/>
    </location>
</feature>
<keyword evidence="3 7" id="KW-0812">Transmembrane</keyword>
<feature type="region of interest" description="Disordered" evidence="6">
    <location>
        <begin position="473"/>
        <end position="516"/>
    </location>
</feature>
<name>A0A8J3QMR7_9ACTN</name>
<evidence type="ECO:0000256" key="2">
    <source>
        <dbReference type="ARBA" id="ARBA00022475"/>
    </source>
</evidence>
<keyword evidence="2" id="KW-1003">Cell membrane</keyword>
<feature type="transmembrane region" description="Helical" evidence="7">
    <location>
        <begin position="300"/>
        <end position="326"/>
    </location>
</feature>
<evidence type="ECO:0000256" key="5">
    <source>
        <dbReference type="ARBA" id="ARBA00023136"/>
    </source>
</evidence>
<proteinExistence type="predicted"/>
<feature type="transmembrane region" description="Helical" evidence="7">
    <location>
        <begin position="273"/>
        <end position="294"/>
    </location>
</feature>
<dbReference type="InterPro" id="IPR050833">
    <property type="entry name" value="Poly_Biosynth_Transport"/>
</dbReference>
<comment type="caution">
    <text evidence="8">The sequence shown here is derived from an EMBL/GenBank/DDBJ whole genome shotgun (WGS) entry which is preliminary data.</text>
</comment>
<dbReference type="EMBL" id="BONZ01000017">
    <property type="protein sequence ID" value="GIH13863.1"/>
    <property type="molecule type" value="Genomic_DNA"/>
</dbReference>
<keyword evidence="5 7" id="KW-0472">Membrane</keyword>
<evidence type="ECO:0008006" key="10">
    <source>
        <dbReference type="Google" id="ProtNLM"/>
    </source>
</evidence>
<feature type="transmembrane region" description="Helical" evidence="7">
    <location>
        <begin position="129"/>
        <end position="156"/>
    </location>
</feature>
<evidence type="ECO:0000313" key="9">
    <source>
        <dbReference type="Proteomes" id="UP000642748"/>
    </source>
</evidence>
<reference evidence="8" key="1">
    <citation type="submission" date="2021-01" db="EMBL/GenBank/DDBJ databases">
        <title>Whole genome shotgun sequence of Rugosimonospora africana NBRC 104875.</title>
        <authorList>
            <person name="Komaki H."/>
            <person name="Tamura T."/>
        </authorList>
    </citation>
    <scope>NUCLEOTIDE SEQUENCE</scope>
    <source>
        <strain evidence="8">NBRC 104875</strain>
    </source>
</reference>
<evidence type="ECO:0000256" key="4">
    <source>
        <dbReference type="ARBA" id="ARBA00022989"/>
    </source>
</evidence>
<accession>A0A8J3QMR7</accession>
<dbReference type="GO" id="GO:0005886">
    <property type="term" value="C:plasma membrane"/>
    <property type="evidence" value="ECO:0007669"/>
    <property type="project" value="UniProtKB-SubCell"/>
</dbReference>
<keyword evidence="4 7" id="KW-1133">Transmembrane helix</keyword>
<dbReference type="AlphaFoldDB" id="A0A8J3QMR7"/>
<dbReference type="PANTHER" id="PTHR30250">
    <property type="entry name" value="PST FAMILY PREDICTED COLANIC ACID TRANSPORTER"/>
    <property type="match status" value="1"/>
</dbReference>
<evidence type="ECO:0000256" key="3">
    <source>
        <dbReference type="ARBA" id="ARBA00022692"/>
    </source>
</evidence>
<feature type="transmembrane region" description="Helical" evidence="7">
    <location>
        <begin position="168"/>
        <end position="194"/>
    </location>
</feature>
<dbReference type="PANTHER" id="PTHR30250:SF11">
    <property type="entry name" value="O-ANTIGEN TRANSPORTER-RELATED"/>
    <property type="match status" value="1"/>
</dbReference>
<feature type="transmembrane region" description="Helical" evidence="7">
    <location>
        <begin position="432"/>
        <end position="455"/>
    </location>
</feature>
<feature type="transmembrane region" description="Helical" evidence="7">
    <location>
        <begin position="229"/>
        <end position="247"/>
    </location>
</feature>
<protein>
    <recommendedName>
        <fullName evidence="10">Membrane protein involved in the export of O-antigen and teichoic acid</fullName>
    </recommendedName>
</protein>
<keyword evidence="9" id="KW-1185">Reference proteome</keyword>
<feature type="transmembrane region" description="Helical" evidence="7">
    <location>
        <begin position="203"/>
        <end position="223"/>
    </location>
</feature>
<sequence>MTFYNSGNARETPYPDSTDRREALLEALRWMTVYESANAATPRNRLQRVVKRNGDLLSNSGALMATSVLTSLLGFVYWWVADRSFSAEAVGAASAAISAMTLVGTLGMFGMGTLLISELPKSKDRQWSLISTCVLVAAGASTLGGLVYVGLALFAIPGLRESLGSPLGIALLILAMALNGAMLVFDEGLVGLLLGHLQLLRNAYFAVGKLIVVGIVALLPVAVTGSEILGTWVAGILVSLPLLWLSLRSRGVGSIRPRLSRLRGLGRHAIDHNLLNVALFLPRTSLPLVVTSVVSTRANAAFYTAWMVMGFLAMIPGSIATTLFAVASGDIAGLRARVRIGLAVALGVGVPVSTGIAVLARPIMGVFGSEYASSASGALTVLALTYVVGVIRQFYVAISRVRQRARRASVYAVLIGVMELGAAWIGGSHDGLSGLVAWLAGAFVVEGVLMAPAVIQVALRRVPAAAGAAGAEAESSAQASGPGEGTPAPSNPVVPARPRKKPPAVSAPAEQTAVIPRPRVDETMVILTGKPDETIVLPGTRPDETMVIPRPRADETMVIPRPRVDETVAMSGTKPDETMVLSRLSDDQAAVTRPVTLRNSPVNPWFTSDANDLFTPVAADETAVIPRFAAVPGPRPAKPPGEETTAVVVRPVAADETAVISRVRPDESAQHPPRSI</sequence>
<feature type="transmembrane region" description="Helical" evidence="7">
    <location>
        <begin position="56"/>
        <end position="80"/>
    </location>
</feature>
<feature type="transmembrane region" description="Helical" evidence="7">
    <location>
        <begin position="92"/>
        <end position="117"/>
    </location>
</feature>
<feature type="transmembrane region" description="Helical" evidence="7">
    <location>
        <begin position="408"/>
        <end position="426"/>
    </location>
</feature>
<evidence type="ECO:0000256" key="6">
    <source>
        <dbReference type="SAM" id="MobiDB-lite"/>
    </source>
</evidence>
<evidence type="ECO:0000256" key="1">
    <source>
        <dbReference type="ARBA" id="ARBA00004651"/>
    </source>
</evidence>
<dbReference type="Proteomes" id="UP000642748">
    <property type="component" value="Unassembled WGS sequence"/>
</dbReference>
<dbReference type="RefSeq" id="WP_203917537.1">
    <property type="nucleotide sequence ID" value="NZ_BONZ01000017.1"/>
</dbReference>